<feature type="transmembrane region" description="Helical" evidence="10">
    <location>
        <begin position="980"/>
        <end position="1001"/>
    </location>
</feature>
<feature type="compositionally biased region" description="Basic and acidic residues" evidence="9">
    <location>
        <begin position="230"/>
        <end position="243"/>
    </location>
</feature>
<dbReference type="Gene3D" id="1.20.1560.10">
    <property type="entry name" value="ABC transporter type 1, transmembrane domain"/>
    <property type="match status" value="2"/>
</dbReference>
<feature type="transmembrane region" description="Helical" evidence="10">
    <location>
        <begin position="162"/>
        <end position="184"/>
    </location>
</feature>
<protein>
    <submittedName>
        <fullName evidence="13">ABC bile acid transporter</fullName>
    </submittedName>
</protein>
<evidence type="ECO:0000256" key="9">
    <source>
        <dbReference type="SAM" id="MobiDB-lite"/>
    </source>
</evidence>
<evidence type="ECO:0000256" key="3">
    <source>
        <dbReference type="ARBA" id="ARBA00022692"/>
    </source>
</evidence>
<keyword evidence="4" id="KW-0677">Repeat</keyword>
<feature type="transmembrane region" description="Helical" evidence="10">
    <location>
        <begin position="1121"/>
        <end position="1144"/>
    </location>
</feature>
<dbReference type="Proteomes" id="UP001498771">
    <property type="component" value="Unassembled WGS sequence"/>
</dbReference>
<reference evidence="13 14" key="1">
    <citation type="submission" date="2024-03" db="EMBL/GenBank/DDBJ databases">
        <title>Genome-scale model development and genomic sequencing of the oleaginous clade Lipomyces.</title>
        <authorList>
            <consortium name="Lawrence Berkeley National Laboratory"/>
            <person name="Czajka J.J."/>
            <person name="Han Y."/>
            <person name="Kim J."/>
            <person name="Mondo S.J."/>
            <person name="Hofstad B.A."/>
            <person name="Robles A."/>
            <person name="Haridas S."/>
            <person name="Riley R."/>
            <person name="LaButti K."/>
            <person name="Pangilinan J."/>
            <person name="Andreopoulos W."/>
            <person name="Lipzen A."/>
            <person name="Yan J."/>
            <person name="Wang M."/>
            <person name="Ng V."/>
            <person name="Grigoriev I.V."/>
            <person name="Spatafora J.W."/>
            <person name="Magnuson J.K."/>
            <person name="Baker S.E."/>
            <person name="Pomraning K.R."/>
        </authorList>
    </citation>
    <scope>NUCLEOTIDE SEQUENCE [LARGE SCALE GENOMIC DNA]</scope>
    <source>
        <strain evidence="13 14">Phaff 52-87</strain>
    </source>
</reference>
<dbReference type="RefSeq" id="XP_064767905.1">
    <property type="nucleotide sequence ID" value="XM_064909996.1"/>
</dbReference>
<dbReference type="CDD" id="cd03369">
    <property type="entry name" value="ABCC_NFT1"/>
    <property type="match status" value="1"/>
</dbReference>
<dbReference type="PANTHER" id="PTHR24223:SF353">
    <property type="entry name" value="ABC TRANSPORTER ATP-BINDING PROTEIN_PERMEASE VMR1-RELATED"/>
    <property type="match status" value="1"/>
</dbReference>
<evidence type="ECO:0000256" key="2">
    <source>
        <dbReference type="ARBA" id="ARBA00022448"/>
    </source>
</evidence>
<dbReference type="InterPro" id="IPR050173">
    <property type="entry name" value="ABC_transporter_C-like"/>
</dbReference>
<dbReference type="InterPro" id="IPR003593">
    <property type="entry name" value="AAA+_ATPase"/>
</dbReference>
<keyword evidence="3 10" id="KW-0812">Transmembrane</keyword>
<dbReference type="Pfam" id="PF00005">
    <property type="entry name" value="ABC_tran"/>
    <property type="match status" value="2"/>
</dbReference>
<comment type="caution">
    <text evidence="13">The sequence shown here is derived from an EMBL/GenBank/DDBJ whole genome shotgun (WGS) entry which is preliminary data.</text>
</comment>
<feature type="region of interest" description="Disordered" evidence="9">
    <location>
        <begin position="225"/>
        <end position="255"/>
    </location>
</feature>
<feature type="domain" description="ABC transmembrane type-1" evidence="12">
    <location>
        <begin position="879"/>
        <end position="1146"/>
    </location>
</feature>
<dbReference type="SMART" id="SM00382">
    <property type="entry name" value="AAA"/>
    <property type="match status" value="2"/>
</dbReference>
<evidence type="ECO:0000259" key="11">
    <source>
        <dbReference type="PROSITE" id="PS50893"/>
    </source>
</evidence>
<evidence type="ECO:0000256" key="8">
    <source>
        <dbReference type="ARBA" id="ARBA00023136"/>
    </source>
</evidence>
<evidence type="ECO:0000256" key="4">
    <source>
        <dbReference type="ARBA" id="ARBA00022737"/>
    </source>
</evidence>
<evidence type="ECO:0000256" key="1">
    <source>
        <dbReference type="ARBA" id="ARBA00004370"/>
    </source>
</evidence>
<dbReference type="PANTHER" id="PTHR24223">
    <property type="entry name" value="ATP-BINDING CASSETTE SUB-FAMILY C"/>
    <property type="match status" value="1"/>
</dbReference>
<dbReference type="Gene3D" id="3.40.50.300">
    <property type="entry name" value="P-loop containing nucleotide triphosphate hydrolases"/>
    <property type="match status" value="2"/>
</dbReference>
<feature type="transmembrane region" description="Helical" evidence="10">
    <location>
        <begin position="385"/>
        <end position="407"/>
    </location>
</feature>
<evidence type="ECO:0000256" key="6">
    <source>
        <dbReference type="ARBA" id="ARBA00022840"/>
    </source>
</evidence>
<keyword evidence="14" id="KW-1185">Reference proteome</keyword>
<dbReference type="InterPro" id="IPR003439">
    <property type="entry name" value="ABC_transporter-like_ATP-bd"/>
</dbReference>
<accession>A0ABR1F4Z3</accession>
<proteinExistence type="predicted"/>
<feature type="domain" description="ABC transporter" evidence="11">
    <location>
        <begin position="1186"/>
        <end position="1443"/>
    </location>
</feature>
<feature type="transmembrane region" description="Helical" evidence="10">
    <location>
        <begin position="54"/>
        <end position="72"/>
    </location>
</feature>
<dbReference type="CDD" id="cd18604">
    <property type="entry name" value="ABC_6TM_VMR1_D2_like"/>
    <property type="match status" value="1"/>
</dbReference>
<evidence type="ECO:0000256" key="7">
    <source>
        <dbReference type="ARBA" id="ARBA00022989"/>
    </source>
</evidence>
<dbReference type="SUPFAM" id="SSF52540">
    <property type="entry name" value="P-loop containing nucleoside triphosphate hydrolases"/>
    <property type="match status" value="2"/>
</dbReference>
<keyword evidence="5" id="KW-0547">Nucleotide-binding</keyword>
<feature type="domain" description="ABC transmembrane type-1" evidence="12">
    <location>
        <begin position="123"/>
        <end position="449"/>
    </location>
</feature>
<dbReference type="CDD" id="cd18596">
    <property type="entry name" value="ABC_6TM_VMR1_D1_like"/>
    <property type="match status" value="1"/>
</dbReference>
<dbReference type="InterPro" id="IPR011527">
    <property type="entry name" value="ABC1_TM_dom"/>
</dbReference>
<comment type="subcellular location">
    <subcellularLocation>
        <location evidence="1">Membrane</location>
    </subcellularLocation>
</comment>
<keyword evidence="8 10" id="KW-0472">Membrane</keyword>
<keyword evidence="6" id="KW-0067">ATP-binding</keyword>
<dbReference type="InterPro" id="IPR017871">
    <property type="entry name" value="ABC_transporter-like_CS"/>
</dbReference>
<dbReference type="EMBL" id="JBBJBU010000007">
    <property type="protein sequence ID" value="KAK7204872.1"/>
    <property type="molecule type" value="Genomic_DNA"/>
</dbReference>
<dbReference type="GeneID" id="90035508"/>
<name>A0ABR1F4Z3_9ASCO</name>
<evidence type="ECO:0000256" key="5">
    <source>
        <dbReference type="ARBA" id="ARBA00022741"/>
    </source>
</evidence>
<dbReference type="PROSITE" id="PS50893">
    <property type="entry name" value="ABC_TRANSPORTER_2"/>
    <property type="match status" value="2"/>
</dbReference>
<feature type="transmembrane region" description="Helical" evidence="10">
    <location>
        <begin position="800"/>
        <end position="823"/>
    </location>
</feature>
<evidence type="ECO:0000313" key="13">
    <source>
        <dbReference type="EMBL" id="KAK7204872.1"/>
    </source>
</evidence>
<evidence type="ECO:0000256" key="10">
    <source>
        <dbReference type="SAM" id="Phobius"/>
    </source>
</evidence>
<dbReference type="Pfam" id="PF00664">
    <property type="entry name" value="ABC_membrane"/>
    <property type="match status" value="2"/>
</dbReference>
<keyword evidence="2" id="KW-0813">Transport</keyword>
<dbReference type="CDD" id="cd03250">
    <property type="entry name" value="ABCC_MRP_domain1"/>
    <property type="match status" value="1"/>
</dbReference>
<feature type="transmembrane region" description="Helical" evidence="10">
    <location>
        <begin position="307"/>
        <end position="325"/>
    </location>
</feature>
<gene>
    <name evidence="13" type="ORF">BZA70DRAFT_187291</name>
</gene>
<feature type="transmembrane region" description="Helical" evidence="10">
    <location>
        <begin position="907"/>
        <end position="925"/>
    </location>
</feature>
<evidence type="ECO:0000259" key="12">
    <source>
        <dbReference type="PROSITE" id="PS50929"/>
    </source>
</evidence>
<dbReference type="InterPro" id="IPR027417">
    <property type="entry name" value="P-loop_NTPase"/>
</dbReference>
<feature type="transmembrane region" description="Helical" evidence="10">
    <location>
        <begin position="12"/>
        <end position="34"/>
    </location>
</feature>
<keyword evidence="7 10" id="KW-1133">Transmembrane helix</keyword>
<feature type="transmembrane region" description="Helical" evidence="10">
    <location>
        <begin position="1098"/>
        <end position="1115"/>
    </location>
</feature>
<organism evidence="13 14">
    <name type="scientific">Myxozyma melibiosi</name>
    <dbReference type="NCBI Taxonomy" id="54550"/>
    <lineage>
        <taxon>Eukaryota</taxon>
        <taxon>Fungi</taxon>
        <taxon>Dikarya</taxon>
        <taxon>Ascomycota</taxon>
        <taxon>Saccharomycotina</taxon>
        <taxon>Lipomycetes</taxon>
        <taxon>Lipomycetales</taxon>
        <taxon>Lipomycetaceae</taxon>
        <taxon>Myxozyma</taxon>
    </lineage>
</organism>
<feature type="transmembrane region" description="Helical" evidence="10">
    <location>
        <begin position="122"/>
        <end position="142"/>
    </location>
</feature>
<dbReference type="PROSITE" id="PS50929">
    <property type="entry name" value="ABC_TM1F"/>
    <property type="match status" value="2"/>
</dbReference>
<dbReference type="PROSITE" id="PS00211">
    <property type="entry name" value="ABC_TRANSPORTER_1"/>
    <property type="match status" value="2"/>
</dbReference>
<dbReference type="SUPFAM" id="SSF90123">
    <property type="entry name" value="ABC transporter transmembrane region"/>
    <property type="match status" value="2"/>
</dbReference>
<feature type="domain" description="ABC transporter" evidence="11">
    <location>
        <begin position="485"/>
        <end position="729"/>
    </location>
</feature>
<evidence type="ECO:0000313" key="14">
    <source>
        <dbReference type="Proteomes" id="UP001498771"/>
    </source>
</evidence>
<feature type="transmembrane region" description="Helical" evidence="10">
    <location>
        <begin position="1007"/>
        <end position="1027"/>
    </location>
</feature>
<dbReference type="InterPro" id="IPR036640">
    <property type="entry name" value="ABC1_TM_sf"/>
</dbReference>
<sequence length="1473" mass="163795">MRTSLIRDVRSLTGFLALFDFLCISLLFALSLMAPVNDKPAYFEATNGMTPNPTPYSSIFTILSFGWGDAITMQSYRKPLTMADVWDLRDDMRSALLMPGYRVAKGTRSMLYGLLKYFRPSLVFGVIFSFIYAGCTFGPTVLVRQILRYLEDPEREPAHMAWLYVFLLFFFAIFNAAVSGQTLWTFRQTALRVRAVIVAELYSKALKRKIGVNAGDSKEASEAKAALKAKANEESDSKGKKVEGEEEAAAKSAPARDEQVDLGRLINLMAVDAFSIAEVVGRLNPLIRGTLMILISMVLLYDTLGPSSIAGILGMLTLLPINIKFSRTFGKIQKELLGITDKRIQKTNEILQSIKIIKFFAWEERFRSSLQEVRLQELKTLRRRFLVVSIASTIWLGFPTIITFLTFACYTLVAKHELTASVAFSSLSLFNLMKDPMDRLSEMITNVIEAKTSVERVQNFLNEEETQKYVQLRGLHRSDPSDPTIGFKNASFAWGESDTQYDFRLQNLNVVFEPEKLSVIVGPTGSGKTSLLMALLGEMHLLRGKVFLPGSSLLDQPIRDRHTGLVESVAYCAQQPWLLNDTVRENILFTNKYDEQRYNEVVKLCALLRDFEILDSGDQTFVGEKGISLSGGQKQRISLARALYSPARHLILDDCLSAVDSHTALYLYEQCITGPLMKGRTCILVSHNVALTLSQAAKVVVLENGRVVADGTPTDVVAQGVLGSDELLLASVQNSREVSRVPSATDITQLSNATTTTADKPAATKEANKTNANTASVEVQQVGMVKFRVYYSYLRSMGLVGYWIITVSILVLHQAFAITQSYWVKVWSMALASVESAGVFAASSSQLSSSSNFSTSQIFDMAPQNGVQNLMIPLLPDHPALPHLSARSADSMFTSAASTGDAKGPGFYLAIYGLIALIYITFSFLREIAFFYGSLTASKKLFDRLLECVLRATPRFFDQTPVGRIINRFSKDIESIDREVAVDALGLIHSTLSVIVIIGVISVIMPVFLLVGSVVSAIFFFINLLYLQASRELKRMESVTRSPIYQHFGETLVGVSTIRAYGYEQKFIADSMGKVDTNMRPTWLMWGLNRWMSLRTDLAGGLISFFAGTFVMLAHKSIDSGLAGLILSYAITFTQNMFWVVFLYSSNEMNMNSVERIDEFLQIEQEAADIVEDSRPPHNWPSTGAIEVTDLTLRYAPGLPRVIKGISFSVDPCSKIGVVGRTGAGKSTIASAFFRFLEAETGKIVIDGIDISKIGLRDLRQSLTIIPQDPTLFTGTVRSNLDPFDNFTDREVFTSLKQVHLIADIPGEEEAESSTQAQLSEQEREARDMNVFYRLDSPVTEGGGNLSQGQRQLMCLARSLLRSPKIIFLDEATASIDYNTDAQIQETIREEFSDTTILTIAHRLRSVIDYDKILVLDAGMIKEYDSPHALLQIPDSIFRSMCESSGELEALEVLAKQAYDAKLQQQQQQQQQE</sequence>